<dbReference type="InterPro" id="IPR003740">
    <property type="entry name" value="YitT"/>
</dbReference>
<organism evidence="8 9">
    <name type="scientific">Alicyclobacillus cycloheptanicus</name>
    <dbReference type="NCBI Taxonomy" id="1457"/>
    <lineage>
        <taxon>Bacteria</taxon>
        <taxon>Bacillati</taxon>
        <taxon>Bacillota</taxon>
        <taxon>Bacilli</taxon>
        <taxon>Bacillales</taxon>
        <taxon>Alicyclobacillaceae</taxon>
        <taxon>Alicyclobacillus</taxon>
    </lineage>
</organism>
<keyword evidence="5 6" id="KW-0472">Membrane</keyword>
<keyword evidence="4 6" id="KW-1133">Transmembrane helix</keyword>
<keyword evidence="3 6" id="KW-0812">Transmembrane</keyword>
<dbReference type="Pfam" id="PF10035">
    <property type="entry name" value="DUF2179"/>
    <property type="match status" value="1"/>
</dbReference>
<dbReference type="PANTHER" id="PTHR33545:SF10">
    <property type="entry name" value="UPF0750 MEMBRANE PROTEIN YPJC"/>
    <property type="match status" value="1"/>
</dbReference>
<name>A0ABT9XE33_9BACL</name>
<accession>A0ABT9XE33</accession>
<evidence type="ECO:0000256" key="2">
    <source>
        <dbReference type="ARBA" id="ARBA00022475"/>
    </source>
</evidence>
<protein>
    <submittedName>
        <fullName evidence="8">Uncharacterized membrane-anchored protein YitT (DUF2179 family)</fullName>
    </submittedName>
</protein>
<evidence type="ECO:0000256" key="6">
    <source>
        <dbReference type="SAM" id="Phobius"/>
    </source>
</evidence>
<keyword evidence="2" id="KW-1003">Cell membrane</keyword>
<dbReference type="InterPro" id="IPR051461">
    <property type="entry name" value="UPF0750_membrane"/>
</dbReference>
<dbReference type="EMBL" id="JAUSTP010000001">
    <property type="protein sequence ID" value="MDQ0188559.1"/>
    <property type="molecule type" value="Genomic_DNA"/>
</dbReference>
<feature type="transmembrane region" description="Helical" evidence="6">
    <location>
        <begin position="7"/>
        <end position="29"/>
    </location>
</feature>
<gene>
    <name evidence="8" type="ORF">J2S03_000363</name>
</gene>
<evidence type="ECO:0000256" key="4">
    <source>
        <dbReference type="ARBA" id="ARBA00022989"/>
    </source>
</evidence>
<feature type="transmembrane region" description="Helical" evidence="6">
    <location>
        <begin position="76"/>
        <end position="93"/>
    </location>
</feature>
<evidence type="ECO:0000256" key="3">
    <source>
        <dbReference type="ARBA" id="ARBA00022692"/>
    </source>
</evidence>
<comment type="caution">
    <text evidence="8">The sequence shown here is derived from an EMBL/GenBank/DDBJ whole genome shotgun (WGS) entry which is preliminary data.</text>
</comment>
<evidence type="ECO:0000313" key="9">
    <source>
        <dbReference type="Proteomes" id="UP001232973"/>
    </source>
</evidence>
<feature type="transmembrane region" description="Helical" evidence="6">
    <location>
        <begin position="105"/>
        <end position="126"/>
    </location>
</feature>
<feature type="transmembrane region" description="Helical" evidence="6">
    <location>
        <begin position="147"/>
        <end position="164"/>
    </location>
</feature>
<dbReference type="InterPro" id="IPR019264">
    <property type="entry name" value="DUF2179"/>
</dbReference>
<evidence type="ECO:0000256" key="5">
    <source>
        <dbReference type="ARBA" id="ARBA00023136"/>
    </source>
</evidence>
<feature type="domain" description="DUF2179" evidence="7">
    <location>
        <begin position="218"/>
        <end position="272"/>
    </location>
</feature>
<keyword evidence="9" id="KW-1185">Reference proteome</keyword>
<evidence type="ECO:0000313" key="8">
    <source>
        <dbReference type="EMBL" id="MDQ0188559.1"/>
    </source>
</evidence>
<evidence type="ECO:0000256" key="1">
    <source>
        <dbReference type="ARBA" id="ARBA00004651"/>
    </source>
</evidence>
<feature type="transmembrane region" description="Helical" evidence="6">
    <location>
        <begin position="49"/>
        <end position="69"/>
    </location>
</feature>
<dbReference type="PANTHER" id="PTHR33545">
    <property type="entry name" value="UPF0750 MEMBRANE PROTEIN YITT-RELATED"/>
    <property type="match status" value="1"/>
</dbReference>
<dbReference type="CDD" id="cd16380">
    <property type="entry name" value="YitT_C"/>
    <property type="match status" value="1"/>
</dbReference>
<dbReference type="Gene3D" id="3.30.70.120">
    <property type="match status" value="1"/>
</dbReference>
<proteinExistence type="predicted"/>
<dbReference type="InterPro" id="IPR015867">
    <property type="entry name" value="N-reg_PII/ATP_PRibTrfase_C"/>
</dbReference>
<dbReference type="Pfam" id="PF02588">
    <property type="entry name" value="YitT_membrane"/>
    <property type="match status" value="1"/>
</dbReference>
<sequence length="288" mass="31403">MRMWRQVWKWGSILVGALIYSVGLNAFLVANHLAEGGLVGISLLFLYKLHWPLWITFLLFNIPLLIPGWRLFGHEFILKTAVGVGAVSLFTALTSHLQMPTADPLLAALYAGVVTGFGLGIIFRAGATTGGSDIIARLARHFYGIEMGRSLFAIDVLVLVLIAFEIGRQTAMVSLVALFVASRVVDFVMSGVRAGKAVMIISDHNQAIINAIHDKLERGTTLLQARGGYTGDARQVVYCVVPRDELMRLQRIVSEIDPRAFVVINDVHEVLGEGFSYDGPEDAPGSAK</sequence>
<dbReference type="PIRSF" id="PIRSF006483">
    <property type="entry name" value="Membrane_protein_YitT"/>
    <property type="match status" value="1"/>
</dbReference>
<evidence type="ECO:0000259" key="7">
    <source>
        <dbReference type="Pfam" id="PF10035"/>
    </source>
</evidence>
<reference evidence="8 9" key="1">
    <citation type="submission" date="2023-07" db="EMBL/GenBank/DDBJ databases">
        <title>Genomic Encyclopedia of Type Strains, Phase IV (KMG-IV): sequencing the most valuable type-strain genomes for metagenomic binning, comparative biology and taxonomic classification.</title>
        <authorList>
            <person name="Goeker M."/>
        </authorList>
    </citation>
    <scope>NUCLEOTIDE SEQUENCE [LARGE SCALE GENOMIC DNA]</scope>
    <source>
        <strain evidence="8 9">DSM 4006</strain>
    </source>
</reference>
<comment type="subcellular location">
    <subcellularLocation>
        <location evidence="1">Cell membrane</location>
        <topology evidence="1">Multi-pass membrane protein</topology>
    </subcellularLocation>
</comment>
<dbReference type="Proteomes" id="UP001232973">
    <property type="component" value="Unassembled WGS sequence"/>
</dbReference>